<evidence type="ECO:0000259" key="6">
    <source>
        <dbReference type="PROSITE" id="PS51194"/>
    </source>
</evidence>
<dbReference type="Pfam" id="PF00271">
    <property type="entry name" value="Helicase_C"/>
    <property type="match status" value="1"/>
</dbReference>
<dbReference type="SMART" id="SM00490">
    <property type="entry name" value="HELICc"/>
    <property type="match status" value="1"/>
</dbReference>
<dbReference type="Pfam" id="PF00270">
    <property type="entry name" value="DEAD"/>
    <property type="match status" value="1"/>
</dbReference>
<keyword evidence="4" id="KW-0067">ATP-binding</keyword>
<proteinExistence type="predicted"/>
<keyword evidence="8" id="KW-1185">Reference proteome</keyword>
<sequence length="1051" mass="117529">MRPEKKSQLLLGVTRSKAKMLEYSVPEEHHIKITQDPAKLFTISIGLLGDLAAAINRNEPDPDSLSELRTNLLFSARFFDSYLQSKLNEKLDPYLVLLGSASYYLCDLPGSASVLAKRIDGDCPDLDGDGLEDLLLWLLQADLGTYFDETDGPFGGFIDGISKWILQFFEDGNGEDNLLDLATKLRDAVYEFGSPRQLLLGDVIAAVLRKKLENSAWKALPSYSGLPRDKWLQALQKESFIKELWPAQHLLGQADVLKGESAIVQMPTSAGKTKATELILRSAFLAERVSLAIIIAPFRALCHEIKNSLIEAFHNETTKVDELSDALQTDFEIAELLGHQQILVVTPEKLLYVLRHAPELAAHVGLLVFDEGHQFDSGTRGITYELLLTSLRSMIPEGTQKVLISAVISNAKAVGEWLNGEPNVVEGTTLIPTFRSVGFASWLDQLGRIEYVDSRDAEQGEFFVPRVIERFNLGRKPREKSDRFFPEQALKANGKPNPDFGKTVALYLGLKLFKQGSIAIFCGKPETASNICKKVVEYYSRGLSLPLPSNISDEKELERLHRLCVANLGADDTSTKGALLGIFSHHGNTPHGIRLAVEHAMRESLVKFVICTSTLAQGVNLPIRYLIVTGFYQGEERIKVRDFHNLIGRAGRSGMHTEGSVLFADPFLYDKRHKAGKDKWRWMQVKELLDPVNSEPCISNLLSIFDPIKSDDEKVSLRMGALDFAKAYISDPDEVIQLAARIAAQHGNTGFSREGVERQIAWRISLICAVESFLLSHWDESEDGLSEADVTRLAEGTLAFFLADDQKKEHIRELFQLLAGNISANITNPARRKIYGRTLYGIQDAQAIEGWVQSNADSLLPIVDETEVLDLAWPLLTRHIKGGIFTKFDKPEVLKEISHGWISGKRFSDLLKIIRKRKAKMIWGSKRREFQIDHVVNVCEKTLAYDGALLIGAVCEFIETLDKDGTGDLINRLQLFQKRLKYGLPTETTIALYELGFSDRAIAQDLAASLNLDATQKKDLVKALKNDRDGARAVMEKYPSYFQERMNELLQ</sequence>
<dbReference type="SMART" id="SM00487">
    <property type="entry name" value="DEXDc"/>
    <property type="match status" value="1"/>
</dbReference>
<dbReference type="GO" id="GO:0003676">
    <property type="term" value="F:nucleic acid binding"/>
    <property type="evidence" value="ECO:0007669"/>
    <property type="project" value="InterPro"/>
</dbReference>
<dbReference type="PROSITE" id="PS51192">
    <property type="entry name" value="HELICASE_ATP_BIND_1"/>
    <property type="match status" value="1"/>
</dbReference>
<dbReference type="InterPro" id="IPR027417">
    <property type="entry name" value="P-loop_NTPase"/>
</dbReference>
<keyword evidence="1" id="KW-0547">Nucleotide-binding</keyword>
<evidence type="ECO:0000313" key="8">
    <source>
        <dbReference type="Proteomes" id="UP000294832"/>
    </source>
</evidence>
<name>A0A4R2FBK6_9GAMM</name>
<evidence type="ECO:0000313" key="7">
    <source>
        <dbReference type="EMBL" id="TCN84000.1"/>
    </source>
</evidence>
<dbReference type="InterPro" id="IPR011545">
    <property type="entry name" value="DEAD/DEAH_box_helicase_dom"/>
</dbReference>
<dbReference type="PANTHER" id="PTHR47961:SF10">
    <property type="entry name" value="ATP-DEPENDENT DNA HELICASE HEL308"/>
    <property type="match status" value="1"/>
</dbReference>
<dbReference type="GO" id="GO:0005524">
    <property type="term" value="F:ATP binding"/>
    <property type="evidence" value="ECO:0007669"/>
    <property type="project" value="UniProtKB-KW"/>
</dbReference>
<dbReference type="PANTHER" id="PTHR47961">
    <property type="entry name" value="DNA POLYMERASE THETA, PUTATIVE (AFU_ORTHOLOGUE AFUA_1G05260)-RELATED"/>
    <property type="match status" value="1"/>
</dbReference>
<dbReference type="SUPFAM" id="SSF52540">
    <property type="entry name" value="P-loop containing nucleoside triphosphate hydrolases"/>
    <property type="match status" value="1"/>
</dbReference>
<organism evidence="7 8">
    <name type="scientific">Shewanella fodinae</name>
    <dbReference type="NCBI Taxonomy" id="552357"/>
    <lineage>
        <taxon>Bacteria</taxon>
        <taxon>Pseudomonadati</taxon>
        <taxon>Pseudomonadota</taxon>
        <taxon>Gammaproteobacteria</taxon>
        <taxon>Alteromonadales</taxon>
        <taxon>Shewanellaceae</taxon>
        <taxon>Shewanella</taxon>
    </lineage>
</organism>
<comment type="caution">
    <text evidence="7">The sequence shown here is derived from an EMBL/GenBank/DDBJ whole genome shotgun (WGS) entry which is preliminary data.</text>
</comment>
<dbReference type="Gene3D" id="3.40.50.300">
    <property type="entry name" value="P-loop containing nucleotide triphosphate hydrolases"/>
    <property type="match status" value="2"/>
</dbReference>
<dbReference type="OrthoDB" id="9815222at2"/>
<dbReference type="EMBL" id="SLWF01000013">
    <property type="protein sequence ID" value="TCN84000.1"/>
    <property type="molecule type" value="Genomic_DNA"/>
</dbReference>
<reference evidence="7 8" key="1">
    <citation type="submission" date="2019-03" db="EMBL/GenBank/DDBJ databases">
        <title>Freshwater and sediment microbial communities from various areas in North America, analyzing microbe dynamics in response to fracking.</title>
        <authorList>
            <person name="Lamendella R."/>
        </authorList>
    </citation>
    <scope>NUCLEOTIDE SEQUENCE [LARGE SCALE GENOMIC DNA]</scope>
    <source>
        <strain evidence="7 8">74A</strain>
    </source>
</reference>
<dbReference type="GO" id="GO:0016787">
    <property type="term" value="F:hydrolase activity"/>
    <property type="evidence" value="ECO:0007669"/>
    <property type="project" value="UniProtKB-KW"/>
</dbReference>
<dbReference type="InterPro" id="IPR001650">
    <property type="entry name" value="Helicase_C-like"/>
</dbReference>
<dbReference type="RefSeq" id="WP_133039052.1">
    <property type="nucleotide sequence ID" value="NZ_SLWF01000013.1"/>
</dbReference>
<gene>
    <name evidence="7" type="ORF">EDC91_11393</name>
</gene>
<protein>
    <submittedName>
        <fullName evidence="7">Helicase-like protein</fullName>
    </submittedName>
</protein>
<dbReference type="Proteomes" id="UP000294832">
    <property type="component" value="Unassembled WGS sequence"/>
</dbReference>
<feature type="domain" description="Helicase ATP-binding" evidence="5">
    <location>
        <begin position="253"/>
        <end position="426"/>
    </location>
</feature>
<evidence type="ECO:0000259" key="5">
    <source>
        <dbReference type="PROSITE" id="PS51192"/>
    </source>
</evidence>
<evidence type="ECO:0000256" key="1">
    <source>
        <dbReference type="ARBA" id="ARBA00022741"/>
    </source>
</evidence>
<dbReference type="InterPro" id="IPR014001">
    <property type="entry name" value="Helicase_ATP-bd"/>
</dbReference>
<keyword evidence="2" id="KW-0378">Hydrolase</keyword>
<dbReference type="GO" id="GO:0004386">
    <property type="term" value="F:helicase activity"/>
    <property type="evidence" value="ECO:0007669"/>
    <property type="project" value="UniProtKB-KW"/>
</dbReference>
<accession>A0A4R2FBK6</accession>
<evidence type="ECO:0000256" key="3">
    <source>
        <dbReference type="ARBA" id="ARBA00022806"/>
    </source>
</evidence>
<evidence type="ECO:0000256" key="2">
    <source>
        <dbReference type="ARBA" id="ARBA00022801"/>
    </source>
</evidence>
<dbReference type="AlphaFoldDB" id="A0A4R2FBK6"/>
<dbReference type="InterPro" id="IPR050474">
    <property type="entry name" value="Hel308_SKI2-like"/>
</dbReference>
<evidence type="ECO:0000256" key="4">
    <source>
        <dbReference type="ARBA" id="ARBA00022840"/>
    </source>
</evidence>
<dbReference type="PROSITE" id="PS51194">
    <property type="entry name" value="HELICASE_CTER"/>
    <property type="match status" value="1"/>
</dbReference>
<feature type="domain" description="Helicase C-terminal" evidence="6">
    <location>
        <begin position="530"/>
        <end position="705"/>
    </location>
</feature>
<keyword evidence="3 7" id="KW-0347">Helicase</keyword>